<dbReference type="PROSITE" id="PS50843">
    <property type="entry name" value="EXPANSIN_CBD"/>
    <property type="match status" value="1"/>
</dbReference>
<proteinExistence type="predicted"/>
<dbReference type="SUPFAM" id="SSF49590">
    <property type="entry name" value="PHL pollen allergen"/>
    <property type="match status" value="1"/>
</dbReference>
<evidence type="ECO:0000313" key="4">
    <source>
        <dbReference type="EMBL" id="KAK9813252.1"/>
    </source>
</evidence>
<evidence type="ECO:0000313" key="5">
    <source>
        <dbReference type="Proteomes" id="UP001489004"/>
    </source>
</evidence>
<dbReference type="InterPro" id="IPR036908">
    <property type="entry name" value="RlpA-like_sf"/>
</dbReference>
<feature type="region of interest" description="Disordered" evidence="1">
    <location>
        <begin position="605"/>
        <end position="626"/>
    </location>
</feature>
<organism evidence="4 5">
    <name type="scientific">[Myrmecia] bisecta</name>
    <dbReference type="NCBI Taxonomy" id="41462"/>
    <lineage>
        <taxon>Eukaryota</taxon>
        <taxon>Viridiplantae</taxon>
        <taxon>Chlorophyta</taxon>
        <taxon>core chlorophytes</taxon>
        <taxon>Trebouxiophyceae</taxon>
        <taxon>Trebouxiales</taxon>
        <taxon>Trebouxiaceae</taxon>
        <taxon>Myrmecia</taxon>
    </lineage>
</organism>
<feature type="region of interest" description="Disordered" evidence="1">
    <location>
        <begin position="346"/>
        <end position="365"/>
    </location>
</feature>
<comment type="caution">
    <text evidence="4">The sequence shown here is derived from an EMBL/GenBank/DDBJ whole genome shotgun (WGS) entry which is preliminary data.</text>
</comment>
<feature type="compositionally biased region" description="Low complexity" evidence="1">
    <location>
        <begin position="485"/>
        <end position="497"/>
    </location>
</feature>
<dbReference type="InterPro" id="IPR007112">
    <property type="entry name" value="Expansin/allergen_DPBB_dom"/>
</dbReference>
<sequence>MCPTLYAISGTDFIRPTDLYDGGGPCGTATLSIVVPVVLALHLAVKRIKIDRRPLVRSGGRAFQDPAHSFAHQPLVKIKEGGPNIMDLLVGLGVLLLSVHAAQAQTAGIATYYAGPADNAAAGTFVPSFGILDGSCGYGQLNQEDWPNWAAASIGPGNPLVASGIKSGCGACIQVTCMDPACAAGAQNNPLTVWVTDSCAQCAPNQVNIHVSAFTKSLAATAGQVAVVYQQVPCNPPGNIVVKVVSYQPPPSAYIRLALLSVAGNGAITSVRIRSSGSPTWAPMVNNFGATFEGSSFGAAPYDLEITAAGSAPVVALGAITTGSVGQFPTSVQIGRAASAAGTALPSAATVSPPPSPQPTLAATPAPTLPPTTLLPTTERPLPHQQLCRQRCPPPHPCPLLRLQHSRRVPPVAWLPSPAPAPTEVPLAVSASSVAEAPAAAPTPAPSIPESLAVAGLLATRAPAPAPRAAPPAAKRDAPAPAPAPVQAATAARQDAPVPAPVVSPPAEAPAQESIANVMVAPVPAPAFPPVPAPAIDPGLLQAAAALVKAAQAPGSTIVNAGTSNSGSRSPTPEDINLALQLANANANGVDLNNVVSNIINPTVQLRTGPASPAPPTAPAGRKLLQ</sequence>
<feature type="compositionally biased region" description="Pro residues" evidence="1">
    <location>
        <begin position="498"/>
        <end position="507"/>
    </location>
</feature>
<gene>
    <name evidence="4" type="ORF">WJX72_011488</name>
</gene>
<dbReference type="Proteomes" id="UP001489004">
    <property type="component" value="Unassembled WGS sequence"/>
</dbReference>
<evidence type="ECO:0000256" key="1">
    <source>
        <dbReference type="SAM" id="MobiDB-lite"/>
    </source>
</evidence>
<dbReference type="AlphaFoldDB" id="A0AAW1PYU1"/>
<dbReference type="PROSITE" id="PS50842">
    <property type="entry name" value="EXPANSIN_EG45"/>
    <property type="match status" value="1"/>
</dbReference>
<feature type="region of interest" description="Disordered" evidence="1">
    <location>
        <begin position="463"/>
        <end position="507"/>
    </location>
</feature>
<dbReference type="Gene3D" id="2.40.40.10">
    <property type="entry name" value="RlpA-like domain"/>
    <property type="match status" value="1"/>
</dbReference>
<evidence type="ECO:0008006" key="6">
    <source>
        <dbReference type="Google" id="ProtNLM"/>
    </source>
</evidence>
<feature type="domain" description="Expansin-like CBD" evidence="3">
    <location>
        <begin position="253"/>
        <end position="340"/>
    </location>
</feature>
<dbReference type="PANTHER" id="PTHR31692">
    <property type="entry name" value="EXPANSIN-B3"/>
    <property type="match status" value="1"/>
</dbReference>
<dbReference type="PANTHER" id="PTHR31692:SF5">
    <property type="entry name" value="EXPANSIN-B3"/>
    <property type="match status" value="1"/>
</dbReference>
<dbReference type="InterPro" id="IPR007117">
    <property type="entry name" value="Expansin_CBD"/>
</dbReference>
<protein>
    <recommendedName>
        <fullName evidence="6">Expansin-like EG45 domain-containing protein</fullName>
    </recommendedName>
</protein>
<dbReference type="EMBL" id="JALJOR010000008">
    <property type="protein sequence ID" value="KAK9813252.1"/>
    <property type="molecule type" value="Genomic_DNA"/>
</dbReference>
<dbReference type="InterPro" id="IPR007118">
    <property type="entry name" value="Expan_Lol_pI"/>
</dbReference>
<dbReference type="PRINTS" id="PR01225">
    <property type="entry name" value="EXPANSNFAMLY"/>
</dbReference>
<evidence type="ECO:0000259" key="3">
    <source>
        <dbReference type="PROSITE" id="PS50843"/>
    </source>
</evidence>
<reference evidence="4 5" key="1">
    <citation type="journal article" date="2024" name="Nat. Commun.">
        <title>Phylogenomics reveals the evolutionary origins of lichenization in chlorophyte algae.</title>
        <authorList>
            <person name="Puginier C."/>
            <person name="Libourel C."/>
            <person name="Otte J."/>
            <person name="Skaloud P."/>
            <person name="Haon M."/>
            <person name="Grisel S."/>
            <person name="Petersen M."/>
            <person name="Berrin J.G."/>
            <person name="Delaux P.M."/>
            <person name="Dal Grande F."/>
            <person name="Keller J."/>
        </authorList>
    </citation>
    <scope>NUCLEOTIDE SEQUENCE [LARGE SCALE GENOMIC DNA]</scope>
    <source>
        <strain evidence="4 5">SAG 2043</strain>
    </source>
</reference>
<dbReference type="GO" id="GO:0005576">
    <property type="term" value="C:extracellular region"/>
    <property type="evidence" value="ECO:0007669"/>
    <property type="project" value="InterPro"/>
</dbReference>
<dbReference type="InterPro" id="IPR036749">
    <property type="entry name" value="Expansin_CBD_sf"/>
</dbReference>
<accession>A0AAW1PYU1</accession>
<evidence type="ECO:0000259" key="2">
    <source>
        <dbReference type="PROSITE" id="PS50842"/>
    </source>
</evidence>
<feature type="domain" description="Expansin-like EG45" evidence="2">
    <location>
        <begin position="133"/>
        <end position="239"/>
    </location>
</feature>
<dbReference type="SUPFAM" id="SSF50685">
    <property type="entry name" value="Barwin-like endoglucanases"/>
    <property type="match status" value="1"/>
</dbReference>
<keyword evidence="5" id="KW-1185">Reference proteome</keyword>
<name>A0AAW1PYU1_9CHLO</name>
<dbReference type="CDD" id="cd22271">
    <property type="entry name" value="DPBB_EXP_N-like"/>
    <property type="match status" value="1"/>
</dbReference>
<dbReference type="Gene3D" id="2.60.40.760">
    <property type="entry name" value="Expansin, cellulose-binding-like domain"/>
    <property type="match status" value="1"/>
</dbReference>